<proteinExistence type="inferred from homology"/>
<dbReference type="EC" id="1.2.1.83" evidence="6"/>
<dbReference type="InterPro" id="IPR016163">
    <property type="entry name" value="Ald_DH_C"/>
</dbReference>
<organism evidence="6 7">
    <name type="scientific">Paraburkholderia domus</name>
    <dbReference type="NCBI Taxonomy" id="2793075"/>
    <lineage>
        <taxon>Bacteria</taxon>
        <taxon>Pseudomonadati</taxon>
        <taxon>Pseudomonadota</taxon>
        <taxon>Betaproteobacteria</taxon>
        <taxon>Burkholderiales</taxon>
        <taxon>Burkholderiaceae</taxon>
        <taxon>Paraburkholderia</taxon>
    </lineage>
</organism>
<comment type="similarity">
    <text evidence="1 4">Belongs to the aldehyde dehydrogenase family.</text>
</comment>
<dbReference type="CDD" id="cd07138">
    <property type="entry name" value="ALDH_CddD_SSP0762"/>
    <property type="match status" value="1"/>
</dbReference>
<dbReference type="InterPro" id="IPR029510">
    <property type="entry name" value="Ald_DH_CS_GLU"/>
</dbReference>
<dbReference type="PROSITE" id="PS00687">
    <property type="entry name" value="ALDEHYDE_DEHYDR_GLU"/>
    <property type="match status" value="1"/>
</dbReference>
<dbReference type="InterPro" id="IPR016162">
    <property type="entry name" value="Ald_DH_N"/>
</dbReference>
<dbReference type="GO" id="GO:0016620">
    <property type="term" value="F:oxidoreductase activity, acting on the aldehyde or oxo group of donors, NAD or NADP as acceptor"/>
    <property type="evidence" value="ECO:0007669"/>
    <property type="project" value="InterPro"/>
</dbReference>
<feature type="active site" evidence="3">
    <location>
        <position position="246"/>
    </location>
</feature>
<dbReference type="FunFam" id="3.40.605.10:FF:000007">
    <property type="entry name" value="NAD/NADP-dependent betaine aldehyde dehydrogenase"/>
    <property type="match status" value="1"/>
</dbReference>
<reference evidence="6" key="1">
    <citation type="submission" date="2021-02" db="EMBL/GenBank/DDBJ databases">
        <authorList>
            <person name="Vanwijnsberghe S."/>
        </authorList>
    </citation>
    <scope>NUCLEOTIDE SEQUENCE</scope>
    <source>
        <strain evidence="6">R-70211</strain>
    </source>
</reference>
<accession>A0A9N8R4A6</accession>
<dbReference type="AlphaFoldDB" id="A0A9N8R4A6"/>
<name>A0A9N8R4A6_9BURK</name>
<dbReference type="EMBL" id="CAJNAS010000026">
    <property type="protein sequence ID" value="CAE6955678.1"/>
    <property type="molecule type" value="Genomic_DNA"/>
</dbReference>
<evidence type="ECO:0000259" key="5">
    <source>
        <dbReference type="Pfam" id="PF00171"/>
    </source>
</evidence>
<dbReference type="Gene3D" id="3.40.309.10">
    <property type="entry name" value="Aldehyde Dehydrogenase, Chain A, domain 2"/>
    <property type="match status" value="1"/>
</dbReference>
<feature type="domain" description="Aldehyde dehydrogenase" evidence="5">
    <location>
        <begin position="16"/>
        <end position="471"/>
    </location>
</feature>
<sequence>MSHHYSRFYINGTWHQRADGESHQVCNPVDGTPVATVSLGTADDAAHAVAAARDAFDNWSQTSSAERTRYLLAIRAGLEARSEELAQAITREVGTPIAFSRRAQVGLPIATFAIAAQLAQQCDAVEQIGHSQVVHEPIGVVACITPWNYPLHQIAAKVAYALAAGCTVVLKPSEEAPACAAMLAEIIHEARLPAGVFNLVNGTGPVVGEALASHLDVDMISFTGSTAAGRRVGALAAATVKRTTLELGGKSAAILLADADLSQAIPGALRAAFVNAGQTCSAHSRLLVPRSLYGIVSAYVAEAARAMIVGDPRDEHVQIGPLANARQHARVIDYVNRGIAEGAALLAGGADPIAGLEAGYFVRPTVFGDVTTDMTIAREEIFGPVLSVLQYEDVDDAVRIANDVPYGLGGGIWSRDTGTAMALARRLRTGQVDINGAAFNPYAPFGGYRQSGNGRELGRFGLAEFCEVKSIQGATAEVS</sequence>
<dbReference type="Pfam" id="PF00171">
    <property type="entry name" value="Aldedh"/>
    <property type="match status" value="1"/>
</dbReference>
<evidence type="ECO:0000256" key="3">
    <source>
        <dbReference type="PROSITE-ProRule" id="PRU10007"/>
    </source>
</evidence>
<keyword evidence="7" id="KW-1185">Reference proteome</keyword>
<gene>
    <name evidence="6" type="primary">ald_3</name>
    <name evidence="6" type="ORF">R70211_06551</name>
</gene>
<evidence type="ECO:0000256" key="4">
    <source>
        <dbReference type="RuleBase" id="RU003345"/>
    </source>
</evidence>
<evidence type="ECO:0000256" key="1">
    <source>
        <dbReference type="ARBA" id="ARBA00009986"/>
    </source>
</evidence>
<dbReference type="RefSeq" id="WP_201108419.1">
    <property type="nucleotide sequence ID" value="NZ_CAJNAS010000026.1"/>
</dbReference>
<dbReference type="Gene3D" id="3.40.605.10">
    <property type="entry name" value="Aldehyde Dehydrogenase, Chain A, domain 1"/>
    <property type="match status" value="1"/>
</dbReference>
<evidence type="ECO:0000313" key="6">
    <source>
        <dbReference type="EMBL" id="CAE6955678.1"/>
    </source>
</evidence>
<dbReference type="PANTHER" id="PTHR42804:SF1">
    <property type="entry name" value="ALDEHYDE DEHYDROGENASE-RELATED"/>
    <property type="match status" value="1"/>
</dbReference>
<evidence type="ECO:0000313" key="7">
    <source>
        <dbReference type="Proteomes" id="UP000675121"/>
    </source>
</evidence>
<protein>
    <submittedName>
        <fullName evidence="6">3-succinoylsemialdehyde-pyridine dehydrogenase</fullName>
        <ecNumber evidence="6">1.2.1.83</ecNumber>
    </submittedName>
</protein>
<keyword evidence="2 4" id="KW-0560">Oxidoreductase</keyword>
<dbReference type="FunFam" id="3.40.309.10:FF:000012">
    <property type="entry name" value="Betaine aldehyde dehydrogenase"/>
    <property type="match status" value="1"/>
</dbReference>
<dbReference type="InterPro" id="IPR015590">
    <property type="entry name" value="Aldehyde_DH_dom"/>
</dbReference>
<dbReference type="PANTHER" id="PTHR42804">
    <property type="entry name" value="ALDEHYDE DEHYDROGENASE"/>
    <property type="match status" value="1"/>
</dbReference>
<comment type="caution">
    <text evidence="6">The sequence shown here is derived from an EMBL/GenBank/DDBJ whole genome shotgun (WGS) entry which is preliminary data.</text>
</comment>
<dbReference type="SUPFAM" id="SSF53720">
    <property type="entry name" value="ALDH-like"/>
    <property type="match status" value="1"/>
</dbReference>
<dbReference type="InterPro" id="IPR016161">
    <property type="entry name" value="Ald_DH/histidinol_DH"/>
</dbReference>
<evidence type="ECO:0000256" key="2">
    <source>
        <dbReference type="ARBA" id="ARBA00023002"/>
    </source>
</evidence>
<dbReference type="Proteomes" id="UP000675121">
    <property type="component" value="Unassembled WGS sequence"/>
</dbReference>